<organism evidence="1 2">
    <name type="scientific">Kingella oralis ATCC 51147</name>
    <dbReference type="NCBI Taxonomy" id="629741"/>
    <lineage>
        <taxon>Bacteria</taxon>
        <taxon>Pseudomonadati</taxon>
        <taxon>Pseudomonadota</taxon>
        <taxon>Betaproteobacteria</taxon>
        <taxon>Neisseriales</taxon>
        <taxon>Neisseriaceae</taxon>
        <taxon>Kingella</taxon>
    </lineage>
</organism>
<dbReference type="SUPFAM" id="SSF48371">
    <property type="entry name" value="ARM repeat"/>
    <property type="match status" value="1"/>
</dbReference>
<dbReference type="AlphaFoldDB" id="C4GLS2"/>
<protein>
    <recommendedName>
        <fullName evidence="3">HEAT repeat protein</fullName>
    </recommendedName>
</protein>
<reference evidence="1" key="1">
    <citation type="submission" date="2009-04" db="EMBL/GenBank/DDBJ databases">
        <authorList>
            <person name="Weinstock G."/>
            <person name="Sodergren E."/>
            <person name="Clifton S."/>
            <person name="Fulton L."/>
            <person name="Fulton B."/>
            <person name="Courtney L."/>
            <person name="Fronick C."/>
            <person name="Harrison M."/>
            <person name="Strong C."/>
            <person name="Farmer C."/>
            <person name="Delahaunty K."/>
            <person name="Markovic C."/>
            <person name="Hall O."/>
            <person name="Minx P."/>
            <person name="Tomlinson C."/>
            <person name="Mitreva M."/>
            <person name="Nelson J."/>
            <person name="Hou S."/>
            <person name="Wollam A."/>
            <person name="Pepin K.H."/>
            <person name="Johnson M."/>
            <person name="Bhonagiri V."/>
            <person name="Nash W.E."/>
            <person name="Warren W."/>
            <person name="Chinwalla A."/>
            <person name="Mardis E.R."/>
            <person name="Wilson R.K."/>
        </authorList>
    </citation>
    <scope>NUCLEOTIDE SEQUENCE [LARGE SCALE GENOMIC DNA]</scope>
    <source>
        <strain evidence="1">ATCC 51147</strain>
    </source>
</reference>
<evidence type="ECO:0000313" key="1">
    <source>
        <dbReference type="EMBL" id="EEP67074.1"/>
    </source>
</evidence>
<sequence>MPSSAAQDFAAYQLCRNQTAAQLADLIRAPDANKATRLAAVRALQQFDYAAIRPVVADLLASPRASHRAAAAAALGQMQTALNANERDEIAATLIALLRHDARASVRADCVASVGHLFRRGTFARTEFARCGFAQALRPL</sequence>
<proteinExistence type="predicted"/>
<evidence type="ECO:0000313" key="2">
    <source>
        <dbReference type="Proteomes" id="UP000003009"/>
    </source>
</evidence>
<dbReference type="STRING" id="629741.GCWU000324_02644"/>
<dbReference type="Pfam" id="PF13646">
    <property type="entry name" value="HEAT_2"/>
    <property type="match status" value="1"/>
</dbReference>
<dbReference type="Gene3D" id="1.25.10.10">
    <property type="entry name" value="Leucine-rich Repeat Variant"/>
    <property type="match status" value="1"/>
</dbReference>
<dbReference type="RefSeq" id="WP_003798060.1">
    <property type="nucleotide sequence ID" value="NZ_GG665873.1"/>
</dbReference>
<dbReference type="HOGENOM" id="CLU_1832476_0_0_4"/>
<dbReference type="InterPro" id="IPR011989">
    <property type="entry name" value="ARM-like"/>
</dbReference>
<dbReference type="GeneID" id="84905527"/>
<evidence type="ECO:0008006" key="3">
    <source>
        <dbReference type="Google" id="ProtNLM"/>
    </source>
</evidence>
<accession>C4GLS2</accession>
<gene>
    <name evidence="1" type="ORF">GCWU000324_02644</name>
</gene>
<dbReference type="Proteomes" id="UP000003009">
    <property type="component" value="Unassembled WGS sequence"/>
</dbReference>
<name>C4GLS2_9NEIS</name>
<keyword evidence="2" id="KW-1185">Reference proteome</keyword>
<comment type="caution">
    <text evidence="1">The sequence shown here is derived from an EMBL/GenBank/DDBJ whole genome shotgun (WGS) entry which is preliminary data.</text>
</comment>
<dbReference type="EMBL" id="ACJW02000005">
    <property type="protein sequence ID" value="EEP67074.1"/>
    <property type="molecule type" value="Genomic_DNA"/>
</dbReference>
<dbReference type="InterPro" id="IPR016024">
    <property type="entry name" value="ARM-type_fold"/>
</dbReference>